<keyword evidence="3 6" id="KW-0413">Isomerase</keyword>
<name>A0A926HRW8_9FIRM</name>
<evidence type="ECO:0000256" key="1">
    <source>
        <dbReference type="ARBA" id="ARBA00022679"/>
    </source>
</evidence>
<comment type="caution">
    <text evidence="6">The sequence shown here is derived from an EMBL/GenBank/DDBJ whole genome shotgun (WGS) entry which is preliminary data.</text>
</comment>
<keyword evidence="2" id="KW-0548">Nucleotidyltransferase</keyword>
<dbReference type="EMBL" id="JACRSN010000004">
    <property type="protein sequence ID" value="MBC8533210.1"/>
    <property type="molecule type" value="Genomic_DNA"/>
</dbReference>
<organism evidence="6 7">
    <name type="scientific">Yeguia hominis</name>
    <dbReference type="NCBI Taxonomy" id="2763662"/>
    <lineage>
        <taxon>Bacteria</taxon>
        <taxon>Bacillati</taxon>
        <taxon>Bacillota</taxon>
        <taxon>Clostridia</taxon>
        <taxon>Eubacteriales</taxon>
        <taxon>Yeguiaceae</taxon>
        <taxon>Yeguia</taxon>
    </lineage>
</organism>
<dbReference type="PANTHER" id="PTHR43793">
    <property type="entry name" value="FAD SYNTHASE"/>
    <property type="match status" value="1"/>
</dbReference>
<dbReference type="GO" id="GO:0050188">
    <property type="term" value="F:phosphoenolpyruvate mutase activity"/>
    <property type="evidence" value="ECO:0007669"/>
    <property type="project" value="UniProtKB-EC"/>
</dbReference>
<keyword evidence="1" id="KW-0808">Transferase</keyword>
<gene>
    <name evidence="6" type="primary">aepX</name>
    <name evidence="6" type="ORF">IAG03_04180</name>
</gene>
<dbReference type="InterPro" id="IPR039556">
    <property type="entry name" value="ICL/PEPM"/>
</dbReference>
<dbReference type="NCBIfam" id="TIGR00125">
    <property type="entry name" value="cyt_tran_rel"/>
    <property type="match status" value="1"/>
</dbReference>
<evidence type="ECO:0000313" key="7">
    <source>
        <dbReference type="Proteomes" id="UP000651482"/>
    </source>
</evidence>
<evidence type="ECO:0000313" key="6">
    <source>
        <dbReference type="EMBL" id="MBC8533210.1"/>
    </source>
</evidence>
<protein>
    <recommendedName>
        <fullName evidence="4">phosphoenolpyruvate mutase</fullName>
        <ecNumber evidence="4">5.4.2.9</ecNumber>
    </recommendedName>
</protein>
<dbReference type="AlphaFoldDB" id="A0A926HRW8"/>
<dbReference type="NCBIfam" id="TIGR02320">
    <property type="entry name" value="PEP_mutase"/>
    <property type="match status" value="1"/>
</dbReference>
<keyword evidence="7" id="KW-1185">Reference proteome</keyword>
<proteinExistence type="predicted"/>
<dbReference type="InterPro" id="IPR012698">
    <property type="entry name" value="PEnolPyrv_PMutase_core"/>
</dbReference>
<feature type="domain" description="Cytidyltransferase-like" evidence="5">
    <location>
        <begin position="21"/>
        <end position="108"/>
    </location>
</feature>
<dbReference type="GO" id="GO:0016779">
    <property type="term" value="F:nucleotidyltransferase activity"/>
    <property type="evidence" value="ECO:0007669"/>
    <property type="project" value="UniProtKB-KW"/>
</dbReference>
<dbReference type="Gene3D" id="3.20.20.60">
    <property type="entry name" value="Phosphoenolpyruvate-binding domains"/>
    <property type="match status" value="1"/>
</dbReference>
<evidence type="ECO:0000256" key="2">
    <source>
        <dbReference type="ARBA" id="ARBA00022695"/>
    </source>
</evidence>
<evidence type="ECO:0000256" key="3">
    <source>
        <dbReference type="ARBA" id="ARBA00023235"/>
    </source>
</evidence>
<dbReference type="InterPro" id="IPR040442">
    <property type="entry name" value="Pyrv_kinase-like_dom_sf"/>
</dbReference>
<dbReference type="PANTHER" id="PTHR43793:SF1">
    <property type="entry name" value="FAD SYNTHASE"/>
    <property type="match status" value="1"/>
</dbReference>
<dbReference type="CDD" id="cd00377">
    <property type="entry name" value="ICL_PEPM"/>
    <property type="match status" value="1"/>
</dbReference>
<dbReference type="InterPro" id="IPR050385">
    <property type="entry name" value="Archaeal_FAD_synthase"/>
</dbReference>
<dbReference type="RefSeq" id="WP_249318573.1">
    <property type="nucleotide sequence ID" value="NZ_JACRSN010000004.1"/>
</dbReference>
<sequence>MTETNHAAAPRKTVYIAISSDIIHSGHMNVIEEGAKYGDVIIGLLTDEAIATYKRMPILDYETRRKIFENLKPVSRVVKQETLSYAENLRKLRPDYVVHGDDWKLGIQSMVRAEVLKILKEYGGELIEVPYTKGVSGEELDARLRPVLNTPDVRRAKLRKMLRLKPYVRVMEASNGLSGLIVENVKVEDEKNMSVKEYDAMWVSSLCDSTFKGKPDIELVDLTSRINTINEIMEVTTKPIILDGDTGGRIEHFVYNVKTLERLGVSAVIIEDKTGLKQNSLFGTDAVQTLDDPYDFAKKIHAGKQAQVTRDFMIIARLESLIAGAGIEDAIRRAKIYVGAGADGIMIHSKEKDGAEIREFLRRFREFSPEIPVVLVPTSYNQFYEDQLHEMGANIIIHANHLLRSAYPAMLKTAKKILECGRSKEVDAEIMPIKEVLTLIPEEK</sequence>
<accession>A0A926HRW8</accession>
<reference evidence="6" key="1">
    <citation type="submission" date="2020-08" db="EMBL/GenBank/DDBJ databases">
        <title>Genome public.</title>
        <authorList>
            <person name="Liu C."/>
            <person name="Sun Q."/>
        </authorList>
    </citation>
    <scope>NUCLEOTIDE SEQUENCE</scope>
    <source>
        <strain evidence="6">NSJ-40</strain>
    </source>
</reference>
<dbReference type="EC" id="5.4.2.9" evidence="4"/>
<dbReference type="Gene3D" id="3.40.50.620">
    <property type="entry name" value="HUPs"/>
    <property type="match status" value="1"/>
</dbReference>
<dbReference type="InterPro" id="IPR015813">
    <property type="entry name" value="Pyrv/PenolPyrv_kinase-like_dom"/>
</dbReference>
<dbReference type="InterPro" id="IPR004821">
    <property type="entry name" value="Cyt_trans-like"/>
</dbReference>
<evidence type="ECO:0000259" key="5">
    <source>
        <dbReference type="Pfam" id="PF01467"/>
    </source>
</evidence>
<dbReference type="SUPFAM" id="SSF52374">
    <property type="entry name" value="Nucleotidylyl transferase"/>
    <property type="match status" value="1"/>
</dbReference>
<dbReference type="Pfam" id="PF01467">
    <property type="entry name" value="CTP_transf_like"/>
    <property type="match status" value="1"/>
</dbReference>
<dbReference type="SUPFAM" id="SSF51621">
    <property type="entry name" value="Phosphoenolpyruvate/pyruvate domain"/>
    <property type="match status" value="1"/>
</dbReference>
<dbReference type="Pfam" id="PF13714">
    <property type="entry name" value="PEP_mutase"/>
    <property type="match status" value="1"/>
</dbReference>
<evidence type="ECO:0000256" key="4">
    <source>
        <dbReference type="ARBA" id="ARBA00024063"/>
    </source>
</evidence>
<dbReference type="Proteomes" id="UP000651482">
    <property type="component" value="Unassembled WGS sequence"/>
</dbReference>
<dbReference type="InterPro" id="IPR014729">
    <property type="entry name" value="Rossmann-like_a/b/a_fold"/>
</dbReference>